<organism evidence="2 3">
    <name type="scientific">Hortaea werneckii</name>
    <name type="common">Black yeast</name>
    <name type="synonym">Cladosporium werneckii</name>
    <dbReference type="NCBI Taxonomy" id="91943"/>
    <lineage>
        <taxon>Eukaryota</taxon>
        <taxon>Fungi</taxon>
        <taxon>Dikarya</taxon>
        <taxon>Ascomycota</taxon>
        <taxon>Pezizomycotina</taxon>
        <taxon>Dothideomycetes</taxon>
        <taxon>Dothideomycetidae</taxon>
        <taxon>Mycosphaerellales</taxon>
        <taxon>Teratosphaeriaceae</taxon>
        <taxon>Hortaea</taxon>
    </lineage>
</organism>
<dbReference type="Gene3D" id="3.50.50.100">
    <property type="match status" value="1"/>
</dbReference>
<dbReference type="InterPro" id="IPR023753">
    <property type="entry name" value="FAD/NAD-binding_dom"/>
</dbReference>
<dbReference type="AlphaFoldDB" id="A0A3M7E9P0"/>
<gene>
    <name evidence="2" type="ORF">D0863_04278</name>
</gene>
<comment type="caution">
    <text evidence="2">The sequence shown here is derived from an EMBL/GenBank/DDBJ whole genome shotgun (WGS) entry which is preliminary data.</text>
</comment>
<dbReference type="GO" id="GO:0005737">
    <property type="term" value="C:cytoplasm"/>
    <property type="evidence" value="ECO:0007669"/>
    <property type="project" value="TreeGrafter"/>
</dbReference>
<dbReference type="InterPro" id="IPR036188">
    <property type="entry name" value="FAD/NAD-bd_sf"/>
</dbReference>
<feature type="domain" description="FAD/NAD(P)-binding" evidence="1">
    <location>
        <begin position="6"/>
        <end position="304"/>
    </location>
</feature>
<proteinExistence type="predicted"/>
<dbReference type="GO" id="GO:0050660">
    <property type="term" value="F:flavin adenine dinucleotide binding"/>
    <property type="evidence" value="ECO:0007669"/>
    <property type="project" value="TreeGrafter"/>
</dbReference>
<reference evidence="2 3" key="1">
    <citation type="journal article" date="2018" name="BMC Genomics">
        <title>Genomic evidence for intraspecific hybridization in a clonal and extremely halotolerant yeast.</title>
        <authorList>
            <person name="Gostincar C."/>
            <person name="Stajich J.E."/>
            <person name="Zupancic J."/>
            <person name="Zalar P."/>
            <person name="Gunde-Cimerman N."/>
        </authorList>
    </citation>
    <scope>NUCLEOTIDE SEQUENCE [LARGE SCALE GENOMIC DNA]</scope>
    <source>
        <strain evidence="2 3">EXF-2682</strain>
    </source>
</reference>
<sequence>MLTRPVIVVGGSYVGINVAQQLAANAEGRFRVLLIEKNSHFQHLFAFPRFAVTTKVNTQKAFIPFKPGVFANAPPGSGDVVQAAVTDLTDSHVKLDRAVQFDGEQLDRIPYSYLVMATGTKLRPPSNMLGSEKLDGVNYLRKHAESVQESQSMVIIGGGAVGVQLATDAKELYPGKSITLVHSREKVMNRFHPRLHQLIEERCKELGVDLVLGSRVKLPPQGYPNSGEEFEVELLDGRRIPSDFAVICNGQTPQSEILRSISPQCIDAQGFIRMKKTLQIDDDNYQNVFALGDIAATAAHKAARPALRQAEIARANVIHSIAGEPLEDYEVTDPAAIHLTLGITKSVIFRNPLPGSDEPVIIPKDDGKLDMGIDAVWDRRGGGQILCYEICRLKHLTLPTFARQIEGQRMAEAVLG</sequence>
<dbReference type="GO" id="GO:0004174">
    <property type="term" value="F:electron-transferring-flavoprotein dehydrogenase activity"/>
    <property type="evidence" value="ECO:0007669"/>
    <property type="project" value="TreeGrafter"/>
</dbReference>
<accession>A0A3M7E9P0</accession>
<dbReference type="OrthoDB" id="202203at2759"/>
<dbReference type="PRINTS" id="PR00368">
    <property type="entry name" value="FADPNR"/>
</dbReference>
<dbReference type="Pfam" id="PF07992">
    <property type="entry name" value="Pyr_redox_2"/>
    <property type="match status" value="1"/>
</dbReference>
<dbReference type="PRINTS" id="PR00411">
    <property type="entry name" value="PNDRDTASEI"/>
</dbReference>
<dbReference type="SUPFAM" id="SSF51905">
    <property type="entry name" value="FAD/NAD(P)-binding domain"/>
    <property type="match status" value="1"/>
</dbReference>
<dbReference type="EMBL" id="QWIP01000111">
    <property type="protein sequence ID" value="RMY72774.1"/>
    <property type="molecule type" value="Genomic_DNA"/>
</dbReference>
<evidence type="ECO:0000259" key="1">
    <source>
        <dbReference type="Pfam" id="PF07992"/>
    </source>
</evidence>
<dbReference type="VEuPathDB" id="FungiDB:BTJ68_03221"/>
<dbReference type="PANTHER" id="PTHR43735">
    <property type="entry name" value="APOPTOSIS-INDUCING FACTOR 1"/>
    <property type="match status" value="1"/>
</dbReference>
<dbReference type="Proteomes" id="UP000269276">
    <property type="component" value="Unassembled WGS sequence"/>
</dbReference>
<evidence type="ECO:0000313" key="2">
    <source>
        <dbReference type="EMBL" id="RMY72774.1"/>
    </source>
</evidence>
<evidence type="ECO:0000313" key="3">
    <source>
        <dbReference type="Proteomes" id="UP000269276"/>
    </source>
</evidence>
<protein>
    <recommendedName>
        <fullName evidence="1">FAD/NAD(P)-binding domain-containing protein</fullName>
    </recommendedName>
</protein>
<dbReference type="PANTHER" id="PTHR43735:SF11">
    <property type="entry name" value="HYPOTHETICAL OXIDOREDUCTASE (EUROFUNG)"/>
    <property type="match status" value="1"/>
</dbReference>
<name>A0A3M7E9P0_HORWE</name>